<organism evidence="6 7">
    <name type="scientific">Stachybotrys chartarum (strain CBS 109288 / IBT 7711)</name>
    <name type="common">Toxic black mold</name>
    <name type="synonym">Stilbospora chartarum</name>
    <dbReference type="NCBI Taxonomy" id="1280523"/>
    <lineage>
        <taxon>Eukaryota</taxon>
        <taxon>Fungi</taxon>
        <taxon>Dikarya</taxon>
        <taxon>Ascomycota</taxon>
        <taxon>Pezizomycotina</taxon>
        <taxon>Sordariomycetes</taxon>
        <taxon>Hypocreomycetidae</taxon>
        <taxon>Hypocreales</taxon>
        <taxon>Stachybotryaceae</taxon>
        <taxon>Stachybotrys</taxon>
    </lineage>
</organism>
<feature type="region of interest" description="Disordered" evidence="4">
    <location>
        <begin position="180"/>
        <end position="207"/>
    </location>
</feature>
<feature type="compositionally biased region" description="Polar residues" evidence="4">
    <location>
        <begin position="1"/>
        <end position="36"/>
    </location>
</feature>
<keyword evidence="2 3" id="KW-0694">RNA-binding</keyword>
<dbReference type="AlphaFoldDB" id="A0A084ASN1"/>
<evidence type="ECO:0000256" key="2">
    <source>
        <dbReference type="ARBA" id="ARBA00022884"/>
    </source>
</evidence>
<proteinExistence type="predicted"/>
<dbReference type="FunFam" id="3.30.70.330:FF:000089">
    <property type="entry name" value="RNA binding protein"/>
    <property type="match status" value="1"/>
</dbReference>
<feature type="domain" description="RRM" evidence="5">
    <location>
        <begin position="335"/>
        <end position="412"/>
    </location>
</feature>
<dbReference type="EMBL" id="KL648583">
    <property type="protein sequence ID" value="KEY68310.1"/>
    <property type="molecule type" value="Genomic_DNA"/>
</dbReference>
<dbReference type="Pfam" id="PF00076">
    <property type="entry name" value="RRM_1"/>
    <property type="match status" value="1"/>
</dbReference>
<keyword evidence="7" id="KW-1185">Reference proteome</keyword>
<evidence type="ECO:0000256" key="3">
    <source>
        <dbReference type="PROSITE-ProRule" id="PRU00176"/>
    </source>
</evidence>
<dbReference type="SMART" id="SM00360">
    <property type="entry name" value="RRM"/>
    <property type="match status" value="2"/>
</dbReference>
<sequence>MNNIDSQATHRPGSDSTTSAGSQYSDPTSPFVTSTMPGVRIPPSMSAHLPTATSQSSRGPFNPSPPPPVTLLVSRLPASTTDASLAYLANYVKDLVSLSLLPVEQGDDSGLRSALLHFHSMSAAVEAQHTLHGDPVLNGAYVVQILPSRSIERLSPPSAADLSHPTQSFGDYHQSLEQLSPTSTMAQPAHAHSAGPRNANELPGLFSPQSRIGNHLVERRGVSSRSLINDFSDDEETSRLLNTSFQYADSSVAGQRRSTAPHLSEQMAGLSLNINNAPGPASLPLYASPLSAPLASAPPLNGHDAVHEFPGGNGQGFGRHRFPPVNPSDKHPPCNTLYVGNLPVNTSEEELKALFSKQRGYKKLSLKTKNNSLMCFVEFEDIGMATRTLNDLYGHCLHNSVRGGIRLSFSKNPLGVRSGQPTGSAASGYTAGHYNHYGTAANRPPPGLSLPPGLPAAFDSVSFDQTAYHGQNANPVYLNRGQNARPSAYMYQQGHDDHVNGLQSGDRSLQYRSRVNSGPAGFNDRPPGFPKHPGMPNSVPPHMMGL</sequence>
<keyword evidence="1" id="KW-0597">Phosphoprotein</keyword>
<dbReference type="HOGENOM" id="CLU_017278_0_0_1"/>
<accession>A0A084ASN1</accession>
<evidence type="ECO:0000313" key="7">
    <source>
        <dbReference type="Proteomes" id="UP000028045"/>
    </source>
</evidence>
<name>A0A084ASN1_STACB</name>
<feature type="region of interest" description="Disordered" evidence="4">
    <location>
        <begin position="1"/>
        <end position="68"/>
    </location>
</feature>
<dbReference type="SUPFAM" id="SSF54928">
    <property type="entry name" value="RNA-binding domain, RBD"/>
    <property type="match status" value="2"/>
</dbReference>
<dbReference type="InterPro" id="IPR000504">
    <property type="entry name" value="RRM_dom"/>
</dbReference>
<dbReference type="InterPro" id="IPR035979">
    <property type="entry name" value="RBD_domain_sf"/>
</dbReference>
<gene>
    <name evidence="6" type="ORF">S7711_07783</name>
</gene>
<dbReference type="PROSITE" id="PS50102">
    <property type="entry name" value="RRM"/>
    <property type="match status" value="1"/>
</dbReference>
<dbReference type="Gene3D" id="3.30.70.330">
    <property type="match status" value="1"/>
</dbReference>
<feature type="region of interest" description="Disordered" evidence="4">
    <location>
        <begin position="512"/>
        <end position="546"/>
    </location>
</feature>
<dbReference type="Proteomes" id="UP000028045">
    <property type="component" value="Unassembled WGS sequence"/>
</dbReference>
<dbReference type="PANTHER" id="PTHR10501">
    <property type="entry name" value="U1 SMALL NUCLEAR RIBONUCLEOPROTEIN A/U2 SMALL NUCLEAR RIBONUCLEOPROTEIN B"/>
    <property type="match status" value="1"/>
</dbReference>
<protein>
    <recommendedName>
        <fullName evidence="5">RRM domain-containing protein</fullName>
    </recommendedName>
</protein>
<evidence type="ECO:0000259" key="5">
    <source>
        <dbReference type="PROSITE" id="PS50102"/>
    </source>
</evidence>
<reference evidence="6 7" key="1">
    <citation type="journal article" date="2014" name="BMC Genomics">
        <title>Comparative genome sequencing reveals chemotype-specific gene clusters in the toxigenic black mold Stachybotrys.</title>
        <authorList>
            <person name="Semeiks J."/>
            <person name="Borek D."/>
            <person name="Otwinowski Z."/>
            <person name="Grishin N.V."/>
        </authorList>
    </citation>
    <scope>NUCLEOTIDE SEQUENCE [LARGE SCALE GENOMIC DNA]</scope>
    <source>
        <strain evidence="7">CBS 109288 / IBT 7711</strain>
    </source>
</reference>
<evidence type="ECO:0000256" key="1">
    <source>
        <dbReference type="ARBA" id="ARBA00022553"/>
    </source>
</evidence>
<dbReference type="OrthoDB" id="431169at2759"/>
<evidence type="ECO:0000313" key="6">
    <source>
        <dbReference type="EMBL" id="KEY68310.1"/>
    </source>
</evidence>
<dbReference type="InterPro" id="IPR012677">
    <property type="entry name" value="Nucleotide-bd_a/b_plait_sf"/>
</dbReference>
<evidence type="ECO:0000256" key="4">
    <source>
        <dbReference type="SAM" id="MobiDB-lite"/>
    </source>
</evidence>
<dbReference type="GO" id="GO:0003723">
    <property type="term" value="F:RNA binding"/>
    <property type="evidence" value="ECO:0007669"/>
    <property type="project" value="UniProtKB-UniRule"/>
</dbReference>